<dbReference type="AlphaFoldDB" id="A0ABD3ZRJ2"/>
<evidence type="ECO:0000313" key="3">
    <source>
        <dbReference type="EMBL" id="KIL30594.1"/>
    </source>
</evidence>
<evidence type="ECO:0008006" key="5">
    <source>
        <dbReference type="Google" id="ProtNLM"/>
    </source>
</evidence>
<dbReference type="Gene3D" id="2.60.40.1180">
    <property type="entry name" value="Golgi alpha-mannosidase II"/>
    <property type="match status" value="1"/>
</dbReference>
<dbReference type="RefSeq" id="WP_017697176.1">
    <property type="nucleotide sequence ID" value="NZ_JSXS01000102.1"/>
</dbReference>
<dbReference type="Proteomes" id="UP000031970">
    <property type="component" value="Unassembled WGS sequence"/>
</dbReference>
<proteinExistence type="inferred from homology"/>
<evidence type="ECO:0000256" key="1">
    <source>
        <dbReference type="ARBA" id="ARBA00010837"/>
    </source>
</evidence>
<dbReference type="InterPro" id="IPR017853">
    <property type="entry name" value="GH"/>
</dbReference>
<dbReference type="InterPro" id="IPR025092">
    <property type="entry name" value="Glyco_hydro_66"/>
</dbReference>
<gene>
    <name evidence="3" type="ORF">B4067_3745</name>
</gene>
<evidence type="ECO:0000256" key="2">
    <source>
        <dbReference type="ARBA" id="ARBA00022729"/>
    </source>
</evidence>
<dbReference type="Gene3D" id="3.20.20.80">
    <property type="entry name" value="Glycosidases"/>
    <property type="match status" value="1"/>
</dbReference>
<dbReference type="Pfam" id="PF13199">
    <property type="entry name" value="Glyco_hydro_66"/>
    <property type="match status" value="1"/>
</dbReference>
<organism evidence="3 4">
    <name type="scientific">Bacillus subtilis subsp. subtilis</name>
    <dbReference type="NCBI Taxonomy" id="135461"/>
    <lineage>
        <taxon>Bacteria</taxon>
        <taxon>Bacillati</taxon>
        <taxon>Bacillota</taxon>
        <taxon>Bacilli</taxon>
        <taxon>Bacillales</taxon>
        <taxon>Bacillaceae</taxon>
        <taxon>Bacillus</taxon>
    </lineage>
</organism>
<dbReference type="SUPFAM" id="SSF51445">
    <property type="entry name" value="(Trans)glycosidases"/>
    <property type="match status" value="1"/>
</dbReference>
<sequence>MLLKKKYIVIILSSILLLLMIKVVVNHSIDLPKKQPKREKTEVVLKTKSILHHIMTDKTSYQPNETVHFTTQLPDKYKNGILKVTYYHLDDIVSRQEINLNKNKVKWTWQPPKKDFQGYLVKVQFESHTEKDEQTIAVDVSSDWAKFPRYGFLSMFQDMSIKDMQSVISQLNRYHINGLQFYDWHYKHHQPIKLENNVPDTHWEDIANRPTSFQTIKTYIDLAHQRNMKTMAYNLLYGAFAEAEKDGVKKEWRIFKDQQQTAYDYHPLPDEWNSDVFLVNPANREWQTYLTNQQKNVYKSLPFDGWHIDQLGARGTVYDYDGNPLALDESLPSFIKHIKTEIPDKHLVMNAVNQYGQKQLGQSPMDFLYTEVWEQYKYYSDLKRIIDENNAYSEGNYNTVLAAYMNYEFSNQPGKFNTPGILLANSVIFASGGAHLELGEHMLSKEYFPHKNLKMSPDLQNRLLHYYDFLVAYENLLRDHAHEVPVTVRSSDWVHFASKPEQGKVWVFAKQKVDKKIIHFINFYDATTLEWRDTNANQAEPQNREKLTIQLKENRPIKKVWVASPDKQNGVTIPLHFKQEHKKVTFTLPSLKYWDMVVVEYGK</sequence>
<dbReference type="InterPro" id="IPR013780">
    <property type="entry name" value="Glyco_hydro_b"/>
</dbReference>
<dbReference type="EMBL" id="JSXS01000102">
    <property type="protein sequence ID" value="KIL30594.1"/>
    <property type="molecule type" value="Genomic_DNA"/>
</dbReference>
<dbReference type="InterPro" id="IPR013783">
    <property type="entry name" value="Ig-like_fold"/>
</dbReference>
<comment type="similarity">
    <text evidence="1">Belongs to the glycosyl hydrolase 66 family.</text>
</comment>
<accession>A0ABD3ZRJ2</accession>
<name>A0ABD3ZRJ2_BACIU</name>
<keyword evidence="2" id="KW-0732">Signal</keyword>
<evidence type="ECO:0000313" key="4">
    <source>
        <dbReference type="Proteomes" id="UP000031970"/>
    </source>
</evidence>
<dbReference type="Gene3D" id="2.60.40.10">
    <property type="entry name" value="Immunoglobulins"/>
    <property type="match status" value="1"/>
</dbReference>
<dbReference type="CDD" id="cd14745">
    <property type="entry name" value="GH66"/>
    <property type="match status" value="1"/>
</dbReference>
<comment type="caution">
    <text evidence="3">The sequence shown here is derived from an EMBL/GenBank/DDBJ whole genome shotgun (WGS) entry which is preliminary data.</text>
</comment>
<reference evidence="3 4" key="1">
    <citation type="submission" date="2014-11" db="EMBL/GenBank/DDBJ databases">
        <title>Draft Genome Sequences of Nine Bacillus subtilis Strains that Form Spores with High Heat-Resistance.</title>
        <authorList>
            <person name="Krawcyk A.O."/>
            <person name="Berendsen E.M."/>
            <person name="de Jong A."/>
            <person name="Holsappel S."/>
            <person name="Eijlander R.T."/>
            <person name="Wells-Bennik M."/>
            <person name="Kuipers O.P."/>
        </authorList>
    </citation>
    <scope>NUCLEOTIDE SEQUENCE [LARGE SCALE GENOMIC DNA]</scope>
    <source>
        <strain evidence="3 4">B4067</strain>
    </source>
</reference>
<protein>
    <recommendedName>
        <fullName evidence="5">Dextranase</fullName>
    </recommendedName>
</protein>